<name>A0ACB8U3K0_9APHY</name>
<keyword evidence="2" id="KW-1185">Reference proteome</keyword>
<comment type="caution">
    <text evidence="1">The sequence shown here is derived from an EMBL/GenBank/DDBJ whole genome shotgun (WGS) entry which is preliminary data.</text>
</comment>
<evidence type="ECO:0000313" key="1">
    <source>
        <dbReference type="EMBL" id="KAI0088555.1"/>
    </source>
</evidence>
<gene>
    <name evidence="1" type="ORF">BDY19DRAFT_170787</name>
</gene>
<evidence type="ECO:0000313" key="2">
    <source>
        <dbReference type="Proteomes" id="UP001055072"/>
    </source>
</evidence>
<protein>
    <submittedName>
        <fullName evidence="1">Uncharacterized protein</fullName>
    </submittedName>
</protein>
<reference evidence="1" key="1">
    <citation type="journal article" date="2021" name="Environ. Microbiol.">
        <title>Gene family expansions and transcriptome signatures uncover fungal adaptations to wood decay.</title>
        <authorList>
            <person name="Hage H."/>
            <person name="Miyauchi S."/>
            <person name="Viragh M."/>
            <person name="Drula E."/>
            <person name="Min B."/>
            <person name="Chaduli D."/>
            <person name="Navarro D."/>
            <person name="Favel A."/>
            <person name="Norest M."/>
            <person name="Lesage-Meessen L."/>
            <person name="Balint B."/>
            <person name="Merenyi Z."/>
            <person name="de Eugenio L."/>
            <person name="Morin E."/>
            <person name="Martinez A.T."/>
            <person name="Baldrian P."/>
            <person name="Stursova M."/>
            <person name="Martinez M.J."/>
            <person name="Novotny C."/>
            <person name="Magnuson J.K."/>
            <person name="Spatafora J.W."/>
            <person name="Maurice S."/>
            <person name="Pangilinan J."/>
            <person name="Andreopoulos W."/>
            <person name="LaButti K."/>
            <person name="Hundley H."/>
            <person name="Na H."/>
            <person name="Kuo A."/>
            <person name="Barry K."/>
            <person name="Lipzen A."/>
            <person name="Henrissat B."/>
            <person name="Riley R."/>
            <person name="Ahrendt S."/>
            <person name="Nagy L.G."/>
            <person name="Grigoriev I.V."/>
            <person name="Martin F."/>
            <person name="Rosso M.N."/>
        </authorList>
    </citation>
    <scope>NUCLEOTIDE SEQUENCE</scope>
    <source>
        <strain evidence="1">CBS 384.51</strain>
    </source>
</reference>
<proteinExistence type="predicted"/>
<accession>A0ACB8U3K0</accession>
<sequence length="538" mass="57077">MSSSAASDSSSRPDNKRAFDYSPSASPIPKKSRPDDSDNQQWSSPDPRQSDLNAQDSPRVQLPSIASFPDDRRASLPSALVSDRQPLRLPHPTLNRSSPSLSSYTFPEQGDSDKRPRLAANTELGIYSDYSVPNTSSSYFPSPLSGGQAPPPSSANTDDWVSPSSNTLVRPSPTPELQYDDSLRRASLPSLYGGVTRISGQTSDRTSRNGLGIPSIKAESDWSFPGAASNNTPEFNMSPPASTVAVSPSQRSPQQQTQPNPASLVDRPPRKRGKLPKPVTDFLKDWLHRHSDHPYPSEEEKKQLCHATGLSMSQVSNWMINARRRILAPAQRAVQGPTSNGPYATSLGGHPRPIMDAGRRASMPTDSLALYHPMSLQSLPDYATGPSTRHLVGMTRSMSSGHATVGSLSATAGHHPHHHHHPYAGIDSYGSHARPSLYASNQSQSALHPSSHTASGGGGSGGGYLGVPPMSAPASMSSPNPFTSGYSGGGGNGGYGRVSPDGHGATTTTSHTTSQARYSYVNEHSVSPGPGSGYNTPH</sequence>
<dbReference type="EMBL" id="MU274913">
    <property type="protein sequence ID" value="KAI0088555.1"/>
    <property type="molecule type" value="Genomic_DNA"/>
</dbReference>
<dbReference type="Proteomes" id="UP001055072">
    <property type="component" value="Unassembled WGS sequence"/>
</dbReference>
<organism evidence="1 2">
    <name type="scientific">Irpex rosettiformis</name>
    <dbReference type="NCBI Taxonomy" id="378272"/>
    <lineage>
        <taxon>Eukaryota</taxon>
        <taxon>Fungi</taxon>
        <taxon>Dikarya</taxon>
        <taxon>Basidiomycota</taxon>
        <taxon>Agaricomycotina</taxon>
        <taxon>Agaricomycetes</taxon>
        <taxon>Polyporales</taxon>
        <taxon>Irpicaceae</taxon>
        <taxon>Irpex</taxon>
    </lineage>
</organism>